<evidence type="ECO:0000313" key="1">
    <source>
        <dbReference type="EMBL" id="GJS55860.1"/>
    </source>
</evidence>
<dbReference type="Proteomes" id="UP001151760">
    <property type="component" value="Unassembled WGS sequence"/>
</dbReference>
<organism evidence="1 2">
    <name type="scientific">Tanacetum coccineum</name>
    <dbReference type="NCBI Taxonomy" id="301880"/>
    <lineage>
        <taxon>Eukaryota</taxon>
        <taxon>Viridiplantae</taxon>
        <taxon>Streptophyta</taxon>
        <taxon>Embryophyta</taxon>
        <taxon>Tracheophyta</taxon>
        <taxon>Spermatophyta</taxon>
        <taxon>Magnoliopsida</taxon>
        <taxon>eudicotyledons</taxon>
        <taxon>Gunneridae</taxon>
        <taxon>Pentapetalae</taxon>
        <taxon>asterids</taxon>
        <taxon>campanulids</taxon>
        <taxon>Asterales</taxon>
        <taxon>Asteraceae</taxon>
        <taxon>Asteroideae</taxon>
        <taxon>Anthemideae</taxon>
        <taxon>Anthemidinae</taxon>
        <taxon>Tanacetum</taxon>
    </lineage>
</organism>
<proteinExistence type="predicted"/>
<reference evidence="1" key="2">
    <citation type="submission" date="2022-01" db="EMBL/GenBank/DDBJ databases">
        <authorList>
            <person name="Yamashiro T."/>
            <person name="Shiraishi A."/>
            <person name="Satake H."/>
            <person name="Nakayama K."/>
        </authorList>
    </citation>
    <scope>NUCLEOTIDE SEQUENCE</scope>
</reference>
<accession>A0ABQ4WSR5</accession>
<keyword evidence="2" id="KW-1185">Reference proteome</keyword>
<gene>
    <name evidence="1" type="ORF">Tco_0629222</name>
</gene>
<evidence type="ECO:0000313" key="2">
    <source>
        <dbReference type="Proteomes" id="UP001151760"/>
    </source>
</evidence>
<reference evidence="1" key="1">
    <citation type="journal article" date="2022" name="Int. J. Mol. Sci.">
        <title>Draft Genome of Tanacetum Coccineum: Genomic Comparison of Closely Related Tanacetum-Family Plants.</title>
        <authorList>
            <person name="Yamashiro T."/>
            <person name="Shiraishi A."/>
            <person name="Nakayama K."/>
            <person name="Satake H."/>
        </authorList>
    </citation>
    <scope>NUCLEOTIDE SEQUENCE</scope>
</reference>
<name>A0ABQ4WSR5_9ASTR</name>
<protein>
    <submittedName>
        <fullName evidence="1">Uncharacterized protein</fullName>
    </submittedName>
</protein>
<dbReference type="EMBL" id="BQNB010008897">
    <property type="protein sequence ID" value="GJS55860.1"/>
    <property type="molecule type" value="Genomic_DNA"/>
</dbReference>
<comment type="caution">
    <text evidence="1">The sequence shown here is derived from an EMBL/GenBank/DDBJ whole genome shotgun (WGS) entry which is preliminary data.</text>
</comment>
<sequence length="224" mass="25752">MACSLPHTDSEVEGLVQKLIDEDNGRQNAILDLALQFENSCTAKDDLRKAYEKCNDISQESRALIDSFLKEGSDKDYELNLSMYGKAAKLEKLKDAKLAWLLDKYYYRSQESVDEEALREKLEEQAMDAIARDEKIKQKQADDDEFVLTFGRMRLGFVVVCAKVTPRQKRDGVKSRHVRSEMGIRVLKGGRRLGIRWWEWRRSDGERRGGGGVIVENKRVGDIF</sequence>